<protein>
    <submittedName>
        <fullName evidence="1">Uncharacterized protein</fullName>
    </submittedName>
</protein>
<accession>J9A6Q9</accession>
<reference evidence="1 2" key="1">
    <citation type="journal article" date="2012" name="J. Bacteriol.">
        <title>Genome Sequence of Strain IMCC14465, Isolated from the East Sea, Belonging to the PS1 Clade of Alphaproteobacteria.</title>
        <authorList>
            <person name="Yang S.J."/>
            <person name="Kang I."/>
            <person name="Cho J.C."/>
        </authorList>
    </citation>
    <scope>NUCLEOTIDE SEQUENCE [LARGE SCALE GENOMIC DNA]</scope>
    <source>
        <strain evidence="1 2">IMCC14465</strain>
    </source>
</reference>
<evidence type="ECO:0000313" key="1">
    <source>
        <dbReference type="EMBL" id="EJW22025.1"/>
    </source>
</evidence>
<dbReference type="PATRIC" id="fig|1220535.3.peg.415"/>
<dbReference type="EMBL" id="ALYF01000002">
    <property type="protein sequence ID" value="EJW22025.1"/>
    <property type="molecule type" value="Genomic_DNA"/>
</dbReference>
<dbReference type="Proteomes" id="UP000004836">
    <property type="component" value="Unassembled WGS sequence"/>
</dbReference>
<sequence length="64" mass="7074">MSPHNVQPFIWDARYRTPHATYPSDNLGTGYAPLLFGFAPDGVYPAMPVTGHAVRSYRTISPLP</sequence>
<dbReference type="STRING" id="1220535.IMCC14465_04190"/>
<gene>
    <name evidence="1" type="ORF">IMCC14465_04190</name>
</gene>
<name>J9A6Q9_9PROT</name>
<keyword evidence="2" id="KW-1185">Reference proteome</keyword>
<proteinExistence type="predicted"/>
<evidence type="ECO:0000313" key="2">
    <source>
        <dbReference type="Proteomes" id="UP000004836"/>
    </source>
</evidence>
<dbReference type="AlphaFoldDB" id="J9A6Q9"/>
<organism evidence="1 2">
    <name type="scientific">alpha proteobacterium IMCC14465</name>
    <dbReference type="NCBI Taxonomy" id="1220535"/>
    <lineage>
        <taxon>Bacteria</taxon>
        <taxon>Pseudomonadati</taxon>
        <taxon>Pseudomonadota</taxon>
        <taxon>Alphaproteobacteria</taxon>
        <taxon>PS1 clade</taxon>
    </lineage>
</organism>
<comment type="caution">
    <text evidence="1">The sequence shown here is derived from an EMBL/GenBank/DDBJ whole genome shotgun (WGS) entry which is preliminary data.</text>
</comment>